<organism evidence="2 3">
    <name type="scientific">Sediminitomix flava</name>
    <dbReference type="NCBI Taxonomy" id="379075"/>
    <lineage>
        <taxon>Bacteria</taxon>
        <taxon>Pseudomonadati</taxon>
        <taxon>Bacteroidota</taxon>
        <taxon>Cytophagia</taxon>
        <taxon>Cytophagales</taxon>
        <taxon>Flammeovirgaceae</taxon>
        <taxon>Sediminitomix</taxon>
    </lineage>
</organism>
<name>A0A315ZH49_SEDFL</name>
<evidence type="ECO:0000313" key="3">
    <source>
        <dbReference type="Proteomes" id="UP000245535"/>
    </source>
</evidence>
<gene>
    <name evidence="2" type="ORF">BC781_101831</name>
</gene>
<evidence type="ECO:0000256" key="1">
    <source>
        <dbReference type="SAM" id="MobiDB-lite"/>
    </source>
</evidence>
<protein>
    <submittedName>
        <fullName evidence="2">Uncharacterized protein</fullName>
    </submittedName>
</protein>
<feature type="region of interest" description="Disordered" evidence="1">
    <location>
        <begin position="231"/>
        <end position="258"/>
    </location>
</feature>
<feature type="region of interest" description="Disordered" evidence="1">
    <location>
        <begin position="106"/>
        <end position="151"/>
    </location>
</feature>
<dbReference type="Proteomes" id="UP000245535">
    <property type="component" value="Unassembled WGS sequence"/>
</dbReference>
<proteinExistence type="predicted"/>
<dbReference type="OrthoDB" id="594666at2"/>
<sequence>MDRLLFSELLMNPQDVSLEHKEDLVKLTKKYPYFQAPQVLLALSDRTDTDQIKKAAAYSVNRSALKALINEDFNANVNLHNVQKLDIQTESINAFERLADNSKVQTQESTVQEKEVTTLVEEHVEASSTTSRESENHSEQTSASEPSEEGGVLAFLLSNVEEEEKSEQIRTSLFEEQEPEAIEENIPTSTPSPVEEENDELVVKDDDIGEIWASDMVNRLKGLEMMREELKAEQSEDVDKEINGTETKTEQLSEESEEELPLFNPFGKGSSVDHKKLSTDDSWAFELHKEMFPEHLEELEEKEEKMEMEEKKVIINNFINEKPRINIDRDELKKDIQDLAGQTSNHFMFNPSENFAKILVKQRKYKEAIHIYEELILKNPDKKSYFASCISEIKKES</sequence>
<accession>A0A315ZH49</accession>
<feature type="compositionally biased region" description="Basic and acidic residues" evidence="1">
    <location>
        <begin position="240"/>
        <end position="251"/>
    </location>
</feature>
<keyword evidence="3" id="KW-1185">Reference proteome</keyword>
<reference evidence="2 3" key="1">
    <citation type="submission" date="2018-03" db="EMBL/GenBank/DDBJ databases">
        <title>Genomic Encyclopedia of Archaeal and Bacterial Type Strains, Phase II (KMG-II): from individual species to whole genera.</title>
        <authorList>
            <person name="Goeker M."/>
        </authorList>
    </citation>
    <scope>NUCLEOTIDE SEQUENCE [LARGE SCALE GENOMIC DNA]</scope>
    <source>
        <strain evidence="2 3">DSM 28229</strain>
    </source>
</reference>
<feature type="compositionally biased region" description="Basic and acidic residues" evidence="1">
    <location>
        <begin position="111"/>
        <end position="125"/>
    </location>
</feature>
<dbReference type="AlphaFoldDB" id="A0A315ZH49"/>
<dbReference type="RefSeq" id="WP_109615951.1">
    <property type="nucleotide sequence ID" value="NZ_QGDO01000001.1"/>
</dbReference>
<feature type="region of interest" description="Disordered" evidence="1">
    <location>
        <begin position="174"/>
        <end position="197"/>
    </location>
</feature>
<comment type="caution">
    <text evidence="2">The sequence shown here is derived from an EMBL/GenBank/DDBJ whole genome shotgun (WGS) entry which is preliminary data.</text>
</comment>
<evidence type="ECO:0000313" key="2">
    <source>
        <dbReference type="EMBL" id="PWJ44460.1"/>
    </source>
</evidence>
<dbReference type="EMBL" id="QGDO01000001">
    <property type="protein sequence ID" value="PWJ44460.1"/>
    <property type="molecule type" value="Genomic_DNA"/>
</dbReference>